<dbReference type="AlphaFoldDB" id="A0A562MEY2"/>
<feature type="non-terminal residue" evidence="1">
    <location>
        <position position="78"/>
    </location>
</feature>
<dbReference type="Proteomes" id="UP000317122">
    <property type="component" value="Unassembled WGS sequence"/>
</dbReference>
<reference evidence="1 2" key="1">
    <citation type="journal article" date="2015" name="Stand. Genomic Sci.">
        <title>Genomic Encyclopedia of Bacterial and Archaeal Type Strains, Phase III: the genomes of soil and plant-associated and newly described type strains.</title>
        <authorList>
            <person name="Whitman W.B."/>
            <person name="Woyke T."/>
            <person name="Klenk H.P."/>
            <person name="Zhou Y."/>
            <person name="Lilburn T.G."/>
            <person name="Beck B.J."/>
            <person name="De Vos P."/>
            <person name="Vandamme P."/>
            <person name="Eisen J.A."/>
            <person name="Garrity G."/>
            <person name="Hugenholtz P."/>
            <person name="Kyrpides N.C."/>
        </authorList>
    </citation>
    <scope>NUCLEOTIDE SEQUENCE [LARGE SCALE GENOMIC DNA]</scope>
    <source>
        <strain evidence="1 2">CGMCC 1.2546</strain>
    </source>
</reference>
<protein>
    <recommendedName>
        <fullName evidence="3">Transposase</fullName>
    </recommendedName>
</protein>
<comment type="caution">
    <text evidence="1">The sequence shown here is derived from an EMBL/GenBank/DDBJ whole genome shotgun (WGS) entry which is preliminary data.</text>
</comment>
<keyword evidence="2" id="KW-1185">Reference proteome</keyword>
<evidence type="ECO:0000313" key="2">
    <source>
        <dbReference type="Proteomes" id="UP000317122"/>
    </source>
</evidence>
<accession>A0A562MEY2</accession>
<proteinExistence type="predicted"/>
<evidence type="ECO:0008006" key="3">
    <source>
        <dbReference type="Google" id="ProtNLM"/>
    </source>
</evidence>
<gene>
    <name evidence="1" type="ORF">IQ26_07291</name>
</gene>
<dbReference type="EMBL" id="VLKT01000092">
    <property type="protein sequence ID" value="TWI18495.1"/>
    <property type="molecule type" value="Genomic_DNA"/>
</dbReference>
<sequence length="78" mass="8597">MKYFAGLDVSLEETAICVVDESGRIVKEGRVASEPRARYEALRKIDLPLDRIGLEACSLAAWLYDGIRAEGLPAICIE</sequence>
<evidence type="ECO:0000313" key="1">
    <source>
        <dbReference type="EMBL" id="TWI18495.1"/>
    </source>
</evidence>
<organism evidence="1 2">
    <name type="scientific">Mesorhizobium tianshanense</name>
    <dbReference type="NCBI Taxonomy" id="39844"/>
    <lineage>
        <taxon>Bacteria</taxon>
        <taxon>Pseudomonadati</taxon>
        <taxon>Pseudomonadota</taxon>
        <taxon>Alphaproteobacteria</taxon>
        <taxon>Hyphomicrobiales</taxon>
        <taxon>Phyllobacteriaceae</taxon>
        <taxon>Mesorhizobium</taxon>
    </lineage>
</organism>
<dbReference type="OrthoDB" id="8261795at2"/>
<name>A0A562MEY2_9HYPH</name>